<dbReference type="OMA" id="EDQMLFK"/>
<dbReference type="InterPro" id="IPR029071">
    <property type="entry name" value="Ubiquitin-like_domsf"/>
</dbReference>
<evidence type="ECO:0000313" key="1">
    <source>
        <dbReference type="EMBL" id="EGT49068.1"/>
    </source>
</evidence>
<dbReference type="GO" id="GO:0006368">
    <property type="term" value="P:transcription elongation by RNA polymerase II"/>
    <property type="evidence" value="ECO:0007669"/>
    <property type="project" value="InterPro"/>
</dbReference>
<dbReference type="GO" id="GO:0019904">
    <property type="term" value="F:protein domain specific binding"/>
    <property type="evidence" value="ECO:0007669"/>
    <property type="project" value="EnsemblMetazoa"/>
</dbReference>
<dbReference type="Proteomes" id="UP000008068">
    <property type="component" value="Unassembled WGS sequence"/>
</dbReference>
<name>G0PAB0_CAEBE</name>
<dbReference type="SUPFAM" id="SSF54236">
    <property type="entry name" value="Ubiquitin-like"/>
    <property type="match status" value="1"/>
</dbReference>
<dbReference type="GO" id="GO:0031462">
    <property type="term" value="C:Cul2-RING ubiquitin ligase complex"/>
    <property type="evidence" value="ECO:0007669"/>
    <property type="project" value="EnsemblMetazoa"/>
</dbReference>
<dbReference type="PANTHER" id="PTHR13248">
    <property type="entry name" value="TRANSCRIPTION ELONGATION FACTOR B POLYPEPTIDE 2"/>
    <property type="match status" value="1"/>
</dbReference>
<dbReference type="eggNOG" id="KOG4495">
    <property type="taxonomic scope" value="Eukaryota"/>
</dbReference>
<dbReference type="AlphaFoldDB" id="G0PAB0"/>
<gene>
    <name evidence="1" type="primary">Cbn-elb-1</name>
    <name evidence="1" type="ORF">CAEBREN_11070</name>
</gene>
<dbReference type="GO" id="GO:0030891">
    <property type="term" value="C:VCB complex"/>
    <property type="evidence" value="ECO:0007669"/>
    <property type="project" value="InterPro"/>
</dbReference>
<evidence type="ECO:0000313" key="2">
    <source>
        <dbReference type="Proteomes" id="UP000008068"/>
    </source>
</evidence>
<dbReference type="OrthoDB" id="7537057at2759"/>
<protein>
    <submittedName>
        <fullName evidence="1">CBN-ELB-1 protein</fullName>
    </submittedName>
</protein>
<dbReference type="Gene3D" id="3.10.20.90">
    <property type="entry name" value="Phosphatidylinositol 3-kinase Catalytic Subunit, Chain A, domain 1"/>
    <property type="match status" value="1"/>
</dbReference>
<dbReference type="InterPro" id="IPR039049">
    <property type="entry name" value="ELOB"/>
</dbReference>
<organism evidence="2">
    <name type="scientific">Caenorhabditis brenneri</name>
    <name type="common">Nematode worm</name>
    <dbReference type="NCBI Taxonomy" id="135651"/>
    <lineage>
        <taxon>Eukaryota</taxon>
        <taxon>Metazoa</taxon>
        <taxon>Ecdysozoa</taxon>
        <taxon>Nematoda</taxon>
        <taxon>Chromadorea</taxon>
        <taxon>Rhabditida</taxon>
        <taxon>Rhabditina</taxon>
        <taxon>Rhabditomorpha</taxon>
        <taxon>Rhabditoidea</taxon>
        <taxon>Rhabditidae</taxon>
        <taxon>Peloderinae</taxon>
        <taxon>Caenorhabditis</taxon>
    </lineage>
</organism>
<dbReference type="InParanoid" id="G0PAB0"/>
<keyword evidence="2" id="KW-1185">Reference proteome</keyword>
<dbReference type="EMBL" id="GL380174">
    <property type="protein sequence ID" value="EGT49068.1"/>
    <property type="molecule type" value="Genomic_DNA"/>
</dbReference>
<proteinExistence type="predicted"/>
<dbReference type="GO" id="GO:0030238">
    <property type="term" value="P:male sex determination"/>
    <property type="evidence" value="ECO:0007669"/>
    <property type="project" value="EnsemblMetazoa"/>
</dbReference>
<sequence>MAQELFFEVRRQKSHIYLDAEENQTVMDLKQMVAGITHDAVGSLELWKLDEDGRKSAILHDTATLVECGFSSTNAKAQSPAALGLRVTNSDESLEILCVSTPPPIPDAMRQEQVTQD</sequence>
<dbReference type="STRING" id="135651.G0PAB0"/>
<accession>G0PAB0</accession>
<dbReference type="PANTHER" id="PTHR13248:SF4">
    <property type="entry name" value="ELONGIN B"/>
    <property type="match status" value="1"/>
</dbReference>
<dbReference type="HOGENOM" id="CLU_139243_0_0_1"/>
<dbReference type="FunCoup" id="G0PAB0">
    <property type="interactions" value="1359"/>
</dbReference>
<reference evidence="2" key="1">
    <citation type="submission" date="2011-07" db="EMBL/GenBank/DDBJ databases">
        <authorList>
            <consortium name="Caenorhabditis brenneri Sequencing and Analysis Consortium"/>
            <person name="Wilson R.K."/>
        </authorList>
    </citation>
    <scope>NUCLEOTIDE SEQUENCE [LARGE SCALE GENOMIC DNA]</scope>
    <source>
        <strain evidence="2">PB2801</strain>
    </source>
</reference>
<dbReference type="GO" id="GO:0070449">
    <property type="term" value="C:elongin complex"/>
    <property type="evidence" value="ECO:0007669"/>
    <property type="project" value="InterPro"/>
</dbReference>